<dbReference type="RefSeq" id="WP_066534301.1">
    <property type="nucleotide sequence ID" value="NZ_CP021422.1"/>
</dbReference>
<reference evidence="2 4" key="3">
    <citation type="submission" date="2020-11" db="EMBL/GenBank/DDBJ databases">
        <title>Closed and high quality bacterial genomes of the OMM12 community.</title>
        <authorList>
            <person name="Marbouty M."/>
            <person name="Lamy-Besnier Q."/>
            <person name="Debarbieux L."/>
            <person name="Koszul R."/>
        </authorList>
    </citation>
    <scope>NUCLEOTIDE SEQUENCE [LARGE SCALE GENOMIC DNA]</scope>
    <source>
        <strain evidence="2 4">KB18</strain>
    </source>
</reference>
<evidence type="ECO:0000313" key="2">
    <source>
        <dbReference type="EMBL" id="QQR29577.1"/>
    </source>
</evidence>
<evidence type="ECO:0000313" key="1">
    <source>
        <dbReference type="EMBL" id="ASB40286.1"/>
    </source>
</evidence>
<dbReference type="Proteomes" id="UP000596035">
    <property type="component" value="Chromosome"/>
</dbReference>
<dbReference type="EMBL" id="CP021422">
    <property type="protein sequence ID" value="ASB40286.1"/>
    <property type="molecule type" value="Genomic_DNA"/>
</dbReference>
<keyword evidence="3" id="KW-1185">Reference proteome</keyword>
<evidence type="ECO:0000313" key="3">
    <source>
        <dbReference type="Proteomes" id="UP000196710"/>
    </source>
</evidence>
<dbReference type="Proteomes" id="UP000196710">
    <property type="component" value="Chromosome"/>
</dbReference>
<dbReference type="KEGG" id="amur:ADH66_06205"/>
<gene>
    <name evidence="1" type="ORF">ADH66_06205</name>
    <name evidence="2" type="ORF">I5Q82_16300</name>
</gene>
<dbReference type="EMBL" id="CP065321">
    <property type="protein sequence ID" value="QQR29577.1"/>
    <property type="molecule type" value="Genomic_DNA"/>
</dbReference>
<organism evidence="2 4">
    <name type="scientific">Acutalibacter muris</name>
    <dbReference type="NCBI Taxonomy" id="1796620"/>
    <lineage>
        <taxon>Bacteria</taxon>
        <taxon>Bacillati</taxon>
        <taxon>Bacillota</taxon>
        <taxon>Clostridia</taxon>
        <taxon>Eubacteriales</taxon>
        <taxon>Acutalibacteraceae</taxon>
        <taxon>Acutalibacter</taxon>
    </lineage>
</organism>
<reference evidence="3" key="2">
    <citation type="submission" date="2017-05" db="EMBL/GenBank/DDBJ databases">
        <title>Improved OligoMM genomes.</title>
        <authorList>
            <person name="Garzetti D."/>
        </authorList>
    </citation>
    <scope>NUCLEOTIDE SEQUENCE [LARGE SCALE GENOMIC DNA]</scope>
    <source>
        <strain evidence="3">KB18</strain>
    </source>
</reference>
<reference evidence="1" key="1">
    <citation type="journal article" date="2017" name="Genome Announc.">
        <title>High-Quality Whole-Genome Sequences of the Oligo-Mouse-Microbiota Bacterial Community.</title>
        <authorList>
            <person name="Garzetti D."/>
            <person name="Brugiroux S."/>
            <person name="Bunk B."/>
            <person name="Pukall R."/>
            <person name="McCoy K.D."/>
            <person name="Macpherson A.J."/>
            <person name="Stecher B."/>
        </authorList>
    </citation>
    <scope>NUCLEOTIDE SEQUENCE</scope>
    <source>
        <strain evidence="1">KB18</strain>
    </source>
</reference>
<sequence>MKSTTDYHQIIATALTAIAEPNEAERPKLLQSAALAELEITLNRYSERCYDPALLCAIASKKARWITEATTKKDIQSILNPPAPRYDGNKFYPDKYMPPEEEAIRWSETSLRAPLNEAGFKRYMEVFQQVFHKSVEAILSEKR</sequence>
<evidence type="ECO:0000313" key="4">
    <source>
        <dbReference type="Proteomes" id="UP000596035"/>
    </source>
</evidence>
<dbReference type="AlphaFoldDB" id="A0A1Z2XPC8"/>
<proteinExistence type="predicted"/>
<name>A0A1Z2XPC8_9FIRM</name>
<accession>A0A1Z2XPC8</accession>
<protein>
    <submittedName>
        <fullName evidence="2">Uncharacterized protein</fullName>
    </submittedName>
</protein>